<accession>A0ABT9Y605</accession>
<reference evidence="2 3" key="1">
    <citation type="submission" date="2023-07" db="EMBL/GenBank/DDBJ databases">
        <title>Genomic Encyclopedia of Type Strains, Phase IV (KMG-IV): sequencing the most valuable type-strain genomes for metagenomic binning, comparative biology and taxonomic classification.</title>
        <authorList>
            <person name="Goeker M."/>
        </authorList>
    </citation>
    <scope>NUCLEOTIDE SEQUENCE [LARGE SCALE GENOMIC DNA]</scope>
    <source>
        <strain evidence="2 3">DSM 16980</strain>
    </source>
</reference>
<dbReference type="Gene3D" id="3.10.129.10">
    <property type="entry name" value="Hotdog Thioesterase"/>
    <property type="match status" value="1"/>
</dbReference>
<dbReference type="Pfam" id="PF22636">
    <property type="entry name" value="FlK"/>
    <property type="match status" value="1"/>
</dbReference>
<sequence length="132" mass="14170">MEIVEKIKIGLKREASDSVTEKNTAIAMKSGTLPVYATPAMTALMEQVASQLAQEYLPEGWTSVGISISVAHISASPIGMKVHAEAEITAVDGRKISYKVTAFDESGEIGKGTHERFVVDEAKFMQKAAGKK</sequence>
<evidence type="ECO:0000313" key="2">
    <source>
        <dbReference type="EMBL" id="MDQ0203141.1"/>
    </source>
</evidence>
<dbReference type="PANTHER" id="PTHR36934:SF1">
    <property type="entry name" value="THIOESTERASE DOMAIN-CONTAINING PROTEIN"/>
    <property type="match status" value="1"/>
</dbReference>
<dbReference type="EMBL" id="JAUSUE010000004">
    <property type="protein sequence ID" value="MDQ0203141.1"/>
    <property type="molecule type" value="Genomic_DNA"/>
</dbReference>
<gene>
    <name evidence="2" type="ORF">J2S01_000848</name>
</gene>
<dbReference type="InterPro" id="IPR029069">
    <property type="entry name" value="HotDog_dom_sf"/>
</dbReference>
<dbReference type="SUPFAM" id="SSF54637">
    <property type="entry name" value="Thioesterase/thiol ester dehydrase-isomerase"/>
    <property type="match status" value="1"/>
</dbReference>
<evidence type="ECO:0000313" key="3">
    <source>
        <dbReference type="Proteomes" id="UP001239167"/>
    </source>
</evidence>
<evidence type="ECO:0000259" key="1">
    <source>
        <dbReference type="Pfam" id="PF22636"/>
    </source>
</evidence>
<dbReference type="PIRSF" id="PIRSF014972">
    <property type="entry name" value="FlK"/>
    <property type="match status" value="1"/>
</dbReference>
<organism evidence="2 3">
    <name type="scientific">Pectinatus haikarae</name>
    <dbReference type="NCBI Taxonomy" id="349096"/>
    <lineage>
        <taxon>Bacteria</taxon>
        <taxon>Bacillati</taxon>
        <taxon>Bacillota</taxon>
        <taxon>Negativicutes</taxon>
        <taxon>Selenomonadales</taxon>
        <taxon>Selenomonadaceae</taxon>
        <taxon>Pectinatus</taxon>
    </lineage>
</organism>
<keyword evidence="3" id="KW-1185">Reference proteome</keyword>
<dbReference type="Proteomes" id="UP001239167">
    <property type="component" value="Unassembled WGS sequence"/>
</dbReference>
<proteinExistence type="predicted"/>
<feature type="domain" description="Fluoroacetyl-CoA-specific thioesterase-like" evidence="1">
    <location>
        <begin position="19"/>
        <end position="121"/>
    </location>
</feature>
<dbReference type="InterPro" id="IPR054485">
    <property type="entry name" value="FlK-like_dom"/>
</dbReference>
<dbReference type="InterPro" id="IPR025540">
    <property type="entry name" value="FlK"/>
</dbReference>
<comment type="caution">
    <text evidence="2">The sequence shown here is derived from an EMBL/GenBank/DDBJ whole genome shotgun (WGS) entry which is preliminary data.</text>
</comment>
<protein>
    <submittedName>
        <fullName evidence="2">Thioesterase</fullName>
    </submittedName>
</protein>
<dbReference type="PANTHER" id="PTHR36934">
    <property type="entry name" value="BLR0278 PROTEIN"/>
    <property type="match status" value="1"/>
</dbReference>
<dbReference type="RefSeq" id="WP_307223126.1">
    <property type="nucleotide sequence ID" value="NZ_CP116940.1"/>
</dbReference>
<name>A0ABT9Y605_9FIRM</name>